<feature type="domain" description="RNase III" evidence="3">
    <location>
        <begin position="609"/>
        <end position="756"/>
    </location>
</feature>
<feature type="region of interest" description="Disordered" evidence="2">
    <location>
        <begin position="66"/>
        <end position="103"/>
    </location>
</feature>
<dbReference type="SMART" id="SM00535">
    <property type="entry name" value="RIBOc"/>
    <property type="match status" value="2"/>
</dbReference>
<dbReference type="Proteomes" id="UP000663868">
    <property type="component" value="Unassembled WGS sequence"/>
</dbReference>
<dbReference type="Pfam" id="PF14622">
    <property type="entry name" value="Ribonucleas_3_3"/>
    <property type="match status" value="1"/>
</dbReference>
<comment type="caution">
    <text evidence="5">The sequence shown here is derived from an EMBL/GenBank/DDBJ whole genome shotgun (WGS) entry which is preliminary data.</text>
</comment>
<organism evidence="5 6">
    <name type="scientific">Adineta steineri</name>
    <dbReference type="NCBI Taxonomy" id="433720"/>
    <lineage>
        <taxon>Eukaryota</taxon>
        <taxon>Metazoa</taxon>
        <taxon>Spiralia</taxon>
        <taxon>Gnathifera</taxon>
        <taxon>Rotifera</taxon>
        <taxon>Eurotatoria</taxon>
        <taxon>Bdelloidea</taxon>
        <taxon>Adinetida</taxon>
        <taxon>Adinetidae</taxon>
        <taxon>Adineta</taxon>
    </lineage>
</organism>
<proteinExistence type="predicted"/>
<feature type="compositionally biased region" description="Basic and acidic residues" evidence="2">
    <location>
        <begin position="799"/>
        <end position="813"/>
    </location>
</feature>
<gene>
    <name evidence="4" type="ORF">IZO911_LOCUS26600</name>
    <name evidence="5" type="ORF">KXQ929_LOCUS36223</name>
</gene>
<dbReference type="EMBL" id="CAJNOE010000349">
    <property type="protein sequence ID" value="CAF1165849.1"/>
    <property type="molecule type" value="Genomic_DNA"/>
</dbReference>
<dbReference type="GO" id="GO:0004525">
    <property type="term" value="F:ribonuclease III activity"/>
    <property type="evidence" value="ECO:0007669"/>
    <property type="project" value="InterPro"/>
</dbReference>
<protein>
    <recommendedName>
        <fullName evidence="3">RNase III domain-containing protein</fullName>
    </recommendedName>
</protein>
<dbReference type="EMBL" id="CAJOBB010005541">
    <property type="protein sequence ID" value="CAF4131846.1"/>
    <property type="molecule type" value="Genomic_DNA"/>
</dbReference>
<sequence>MKLHTNDSEQLLKKHCPSPPYDHIGPSSFEPNEIDNLHASNPPTTMDGIVPEVNIDEVNQQVPRYEEHVKTGEISDEQSESDEDRGPNHHTRSTINVNSNSKRSNKALSGTIAIQIASFPAACNSLSIHWHLYRIKMAMDDELGFIVPYELIKLPPFNIYTDKSTLEVQLEYIGPIDFNQWENLLGRFCRHIFEEVFDDMNIGSEPILKFDIENSTFKLLPCLLTKLGHIDDKRITSILNRKNEVIHHPSQLNNEELYVSSESRPKQFYKYHSIGSSSKRKHDESNTENLRNSTISYDNYLKAQMERVKKQKTDYLKINVLKKNKESTCIPTSYPVEVLRYAPLNQLDFQLITKLPPILTRIKQLYYIEQLKQLLINNIQPNTIDQIPINVTFNDCLADILSSAQPTSFLLGSLNYDLLSTNNCGFQITSDLLFQAITRRSADENTDMENLEMLGDCFLKLSMSLSLYHQYVDGAGKLTSKRSEQISNDNLYRLALQKNLQNYLNINKPVYEGQKANWIPPGYKITNGDISKRYTTQEATRKALPDMAEALIGASLVKNGNIPTIKLIDWLGADVIPKKIQDGVMEIPSILQRNSTNDLIIQFYGEKLFNEIEKEIRYDFTNKAYLITAFTHSSYAKKAVTKDYNRLKFVGNALLEYLIVRYIFLTKKFTTPGDITSLRQNILNKSHLADILVDHQLHTKILCNLSESKKLFLYADEKNSTAEENDSVVSSNSLNLPQILPDVFEALVGAIFLDTSHSLKIVWDVIFPLIQPFIDYIIQHSDTYLKQSGKVIKCKSDESSDKLQNDSNKEVTKGVKKKANITT</sequence>
<feature type="compositionally biased region" description="Basic and acidic residues" evidence="2">
    <location>
        <begin position="1"/>
        <end position="12"/>
    </location>
</feature>
<reference evidence="5" key="1">
    <citation type="submission" date="2021-02" db="EMBL/GenBank/DDBJ databases">
        <authorList>
            <person name="Nowell W R."/>
        </authorList>
    </citation>
    <scope>NUCLEOTIDE SEQUENCE</scope>
</reference>
<dbReference type="PROSITE" id="PS50142">
    <property type="entry name" value="RNASE_3_2"/>
    <property type="match status" value="2"/>
</dbReference>
<evidence type="ECO:0000256" key="1">
    <source>
        <dbReference type="ARBA" id="ARBA00022801"/>
    </source>
</evidence>
<dbReference type="SUPFAM" id="SSF69065">
    <property type="entry name" value="RNase III domain-like"/>
    <property type="match status" value="2"/>
</dbReference>
<dbReference type="InterPro" id="IPR000999">
    <property type="entry name" value="RNase_III_dom"/>
</dbReference>
<evidence type="ECO:0000256" key="2">
    <source>
        <dbReference type="SAM" id="MobiDB-lite"/>
    </source>
</evidence>
<feature type="region of interest" description="Disordered" evidence="2">
    <location>
        <begin position="799"/>
        <end position="823"/>
    </location>
</feature>
<dbReference type="Gene3D" id="1.10.1520.10">
    <property type="entry name" value="Ribonuclease III domain"/>
    <property type="match status" value="2"/>
</dbReference>
<dbReference type="PANTHER" id="PTHR14950:SF37">
    <property type="entry name" value="ENDORIBONUCLEASE DICER"/>
    <property type="match status" value="1"/>
</dbReference>
<feature type="compositionally biased region" description="Acidic residues" evidence="2">
    <location>
        <begin position="74"/>
        <end position="83"/>
    </location>
</feature>
<evidence type="ECO:0000259" key="3">
    <source>
        <dbReference type="PROSITE" id="PS50142"/>
    </source>
</evidence>
<dbReference type="InterPro" id="IPR036389">
    <property type="entry name" value="RNase_III_sf"/>
</dbReference>
<evidence type="ECO:0000313" key="6">
    <source>
        <dbReference type="Proteomes" id="UP000663868"/>
    </source>
</evidence>
<dbReference type="GO" id="GO:0003723">
    <property type="term" value="F:RNA binding"/>
    <property type="evidence" value="ECO:0007669"/>
    <property type="project" value="TreeGrafter"/>
</dbReference>
<dbReference type="GO" id="GO:0005737">
    <property type="term" value="C:cytoplasm"/>
    <property type="evidence" value="ECO:0007669"/>
    <property type="project" value="TreeGrafter"/>
</dbReference>
<feature type="compositionally biased region" description="Polar residues" evidence="2">
    <location>
        <begin position="93"/>
        <end position="103"/>
    </location>
</feature>
<evidence type="ECO:0000313" key="5">
    <source>
        <dbReference type="EMBL" id="CAF4131846.1"/>
    </source>
</evidence>
<dbReference type="Proteomes" id="UP000663860">
    <property type="component" value="Unassembled WGS sequence"/>
</dbReference>
<dbReference type="CDD" id="cd00593">
    <property type="entry name" value="RIBOc"/>
    <property type="match status" value="2"/>
</dbReference>
<dbReference type="GO" id="GO:0004530">
    <property type="term" value="F:deoxyribonuclease I activity"/>
    <property type="evidence" value="ECO:0007669"/>
    <property type="project" value="TreeGrafter"/>
</dbReference>
<dbReference type="PANTHER" id="PTHR14950">
    <property type="entry name" value="DICER-RELATED"/>
    <property type="match status" value="1"/>
</dbReference>
<name>A0A819X3R1_9BILA</name>
<dbReference type="Pfam" id="PF00636">
    <property type="entry name" value="Ribonuclease_3"/>
    <property type="match status" value="1"/>
</dbReference>
<dbReference type="GO" id="GO:0005634">
    <property type="term" value="C:nucleus"/>
    <property type="evidence" value="ECO:0007669"/>
    <property type="project" value="TreeGrafter"/>
</dbReference>
<evidence type="ECO:0000313" key="4">
    <source>
        <dbReference type="EMBL" id="CAF1165849.1"/>
    </source>
</evidence>
<feature type="compositionally biased region" description="Basic residues" evidence="2">
    <location>
        <begin position="814"/>
        <end position="823"/>
    </location>
</feature>
<feature type="region of interest" description="Disordered" evidence="2">
    <location>
        <begin position="1"/>
        <end position="43"/>
    </location>
</feature>
<feature type="domain" description="RNase III" evidence="3">
    <location>
        <begin position="411"/>
        <end position="560"/>
    </location>
</feature>
<accession>A0A819X3R1</accession>
<dbReference type="AlphaFoldDB" id="A0A819X3R1"/>
<keyword evidence="1" id="KW-0378">Hydrolase</keyword>
<dbReference type="GO" id="GO:0030422">
    <property type="term" value="P:siRNA processing"/>
    <property type="evidence" value="ECO:0007669"/>
    <property type="project" value="TreeGrafter"/>
</dbReference>
<dbReference type="GO" id="GO:0006309">
    <property type="term" value="P:apoptotic DNA fragmentation"/>
    <property type="evidence" value="ECO:0007669"/>
    <property type="project" value="TreeGrafter"/>
</dbReference>
<dbReference type="GO" id="GO:0031054">
    <property type="term" value="P:pre-miRNA processing"/>
    <property type="evidence" value="ECO:0007669"/>
    <property type="project" value="TreeGrafter"/>
</dbReference>